<feature type="compositionally biased region" description="Polar residues" evidence="1">
    <location>
        <begin position="382"/>
        <end position="392"/>
    </location>
</feature>
<feature type="region of interest" description="Disordered" evidence="1">
    <location>
        <begin position="213"/>
        <end position="439"/>
    </location>
</feature>
<dbReference type="RefSeq" id="XP_003679713.1">
    <property type="nucleotide sequence ID" value="XM_003679665.1"/>
</dbReference>
<feature type="compositionally biased region" description="Basic and acidic residues" evidence="1">
    <location>
        <begin position="1527"/>
        <end position="1540"/>
    </location>
</feature>
<feature type="compositionally biased region" description="Polar residues" evidence="1">
    <location>
        <begin position="1262"/>
        <end position="1274"/>
    </location>
</feature>
<gene>
    <name evidence="2" type="primary">TDEL0B03730</name>
    <name evidence="2" type="ORF">TDEL_0B03730</name>
</gene>
<feature type="compositionally biased region" description="Basic and acidic residues" evidence="1">
    <location>
        <begin position="300"/>
        <end position="316"/>
    </location>
</feature>
<feature type="region of interest" description="Disordered" evidence="1">
    <location>
        <begin position="1320"/>
        <end position="1344"/>
    </location>
</feature>
<feature type="compositionally biased region" description="Basic and acidic residues" evidence="1">
    <location>
        <begin position="806"/>
        <end position="818"/>
    </location>
</feature>
<protein>
    <submittedName>
        <fullName evidence="2">Uncharacterized protein</fullName>
    </submittedName>
</protein>
<evidence type="ECO:0000313" key="2">
    <source>
        <dbReference type="EMBL" id="CCE90502.1"/>
    </source>
</evidence>
<reference evidence="2 3" key="1">
    <citation type="journal article" date="2011" name="Proc. Natl. Acad. Sci. U.S.A.">
        <title>Evolutionary erosion of yeast sex chromosomes by mating-type switching accidents.</title>
        <authorList>
            <person name="Gordon J.L."/>
            <person name="Armisen D."/>
            <person name="Proux-Wera E."/>
            <person name="Oheigeartaigh S.S."/>
            <person name="Byrne K.P."/>
            <person name="Wolfe K.H."/>
        </authorList>
    </citation>
    <scope>NUCLEOTIDE SEQUENCE [LARGE SCALE GENOMIC DNA]</scope>
    <source>
        <strain evidence="3">ATCC 10662 / CBS 1146 / NBRC 0425 / NCYC 2629 / NRRL Y-866</strain>
    </source>
</reference>
<sequence>MPNTREDSIRKNNKRLRLATPKRNWKRFESVVQQRHKGKRHIVHRSRRVEYKVYKPAETGKTLRNENTSNESSKVLGWLESMIKRGRSVLSSLNEDEKAFDLELQEEARQSLAHERLVESVLNEDLEAPVTTSAGNGYGTDTSFKNFNSILHNSLADTAEFDEGNSNEELFEDQDEEAELDDRATRFADSIGEINVPGSSFAILEDVENQDAEKGWNSGFEGNSDASLDDVAQPENNQNEDDEDIIELISSSDQPGISEEEGNQRSNDENWGEQAIQLSQDEEPEEDEMVDEESQEEEQNEHQFHIRFDPANKADLDGEDEPMYESDNTSGDEHGMSHVQIGEEEIGSQSEEAEEEASPVEIEDQLQIRIGEQDDQEDINESDQQYAQYQRDSYTEDPGVSDGVYDSTENGVIRHSPPSTIKGDGIEAFKGQPETSNDFSCRPEAAQIAVEGSETPIIAGSSSTENVEPAKREIYTDQSINHSPSNSPFLSGVDACDYKAIANAVINQIPLQAEELDVGVENEDGAHNDDVNIDSTRVIKASYPNQTTRHDTSHNDDQDDEDEGFVQTVTKVTKTDTDSGVNGLIIHETSTVEQEHPETNSFSLDETTIYHSFVDEDTDGRTVDHLSPIKDIKKEFEVKIVFTESVYSSSSYDENDNVAEEEPDYISPLTENPFQHASDGEDKDILKRTLASLEGRTDNGKIAIGTNSVSAAEENRSQTNPSEPRGLLNVVHCKGGHDIHDDDRVSRSSYTGGENFGPFPADIKLHGGLRTRESSVTYMSNAIAARDETASASHDKSSQYNGQTASRREEHGSLSHLKEEEISEYLSAVLEASGRIEDGTGPNEASTDFYIEEMNIPEMNIHPLVQTEPIIEANESIICGSPARDTVDAIYHEMKIIEDITECRGTTRSDDEIVVIIQTTPIIEVPFASHDFWPAQSIGERTDSPPATQFYDEDQFAASRKRTFSTLEDDASVDETLTTARQNTTEWFAKVSDTTTRNEDSEVDQPETSQSLEAVHLAAQEQQTKIRKSALSSDDHYDAPSAGQNSTLFGHLATGSLPKKLISSPVRAISSIVTGMKEVGSVASSFVKSLDLMNLEDDTQKQETPDEHCDKVVVKEQKTTLDKSSSSENMAHQVTEEIIIEKDIVEKKSTEFTIEEVALESSTVESDTAKPDIKEQTITLESNRNDKYSSNAINEQNISDDNVNEDKASISQAHDEIVRETSDDGCTIERQRIAELEVNMSDADGSHIDQGFRPKSPPHDGNFTSENSRPSNLPVTFDDKEKQDVTIYVEVESSSSSDENLTLELYPADSLHSLGEKIIENDEGQKNSSGDETSEAEEKNRCRNEVTISNVRALQQLAKKISSAQPASSDEDEKTSNAPAEESDKESLPIGVEVDTENQIDLKISTQDDSQADVSIIKERDPYPVESTLISDFNVSKIGNRNDSGLVRDEALSNQPQSVSASNFEGHVLPANLPSDPPSEESSDPSDDESEDNGNMADLKGDPSEYQGELEKASPNYYTIEGSSDEGEGREIPVKVESKACEAPVPVPVQVEESPEENIIEDRDEDIDSAVENENVTSGLLQSSSTKPQKRKSTLPALQKQTGLTKTRKKAKLGKKDDKRSKKWNPKNKNSKAKKRRNQREKKL</sequence>
<feature type="compositionally biased region" description="Basic residues" evidence="1">
    <location>
        <begin position="1621"/>
        <end position="1644"/>
    </location>
</feature>
<feature type="region of interest" description="Disordered" evidence="1">
    <location>
        <begin position="1359"/>
        <end position="1644"/>
    </location>
</feature>
<feature type="compositionally biased region" description="Acidic residues" evidence="1">
    <location>
        <begin position="1553"/>
        <end position="1571"/>
    </location>
</feature>
<dbReference type="InParanoid" id="G8ZPF8"/>
<dbReference type="eggNOG" id="ENOG502SDFK">
    <property type="taxonomic scope" value="Eukaryota"/>
</dbReference>
<feature type="compositionally biased region" description="Acidic residues" evidence="1">
    <location>
        <begin position="280"/>
        <end position="299"/>
    </location>
</feature>
<dbReference type="GeneID" id="11504581"/>
<feature type="region of interest" description="Disordered" evidence="1">
    <location>
        <begin position="543"/>
        <end position="562"/>
    </location>
</feature>
<feature type="compositionally biased region" description="Polar residues" evidence="1">
    <location>
        <begin position="1572"/>
        <end position="1587"/>
    </location>
</feature>
<proteinExistence type="predicted"/>
<feature type="region of interest" description="Disordered" evidence="1">
    <location>
        <begin position="786"/>
        <end position="818"/>
    </location>
</feature>
<accession>G8ZPF8</accession>
<feature type="compositionally biased region" description="Acidic residues" evidence="1">
    <location>
        <begin position="1478"/>
        <end position="1492"/>
    </location>
</feature>
<keyword evidence="3" id="KW-1185">Reference proteome</keyword>
<feature type="compositionally biased region" description="Polar residues" evidence="1">
    <location>
        <begin position="1452"/>
        <end position="1463"/>
    </location>
</feature>
<feature type="compositionally biased region" description="Acidic residues" evidence="1">
    <location>
        <begin position="342"/>
        <end position="364"/>
    </location>
</feature>
<feature type="compositionally biased region" description="Basic and acidic residues" evidence="1">
    <location>
        <begin position="786"/>
        <end position="797"/>
    </location>
</feature>
<dbReference type="EMBL" id="HE616743">
    <property type="protein sequence ID" value="CCE90502.1"/>
    <property type="molecule type" value="Genomic_DNA"/>
</dbReference>
<dbReference type="KEGG" id="tdl:TDEL_0B03730"/>
<feature type="region of interest" description="Disordered" evidence="1">
    <location>
        <begin position="1240"/>
        <end position="1279"/>
    </location>
</feature>
<name>G8ZPF8_TORDE</name>
<evidence type="ECO:0000256" key="1">
    <source>
        <dbReference type="SAM" id="MobiDB-lite"/>
    </source>
</evidence>
<feature type="compositionally biased region" description="Polar residues" evidence="1">
    <location>
        <begin position="1404"/>
        <end position="1413"/>
    </location>
</feature>
<dbReference type="OrthoDB" id="4070768at2759"/>
<feature type="region of interest" description="Disordered" evidence="1">
    <location>
        <begin position="700"/>
        <end position="727"/>
    </location>
</feature>
<evidence type="ECO:0000313" key="3">
    <source>
        <dbReference type="Proteomes" id="UP000005627"/>
    </source>
</evidence>
<organism evidence="2 3">
    <name type="scientific">Torulaspora delbrueckii</name>
    <name type="common">Yeast</name>
    <name type="synonym">Candida colliculosa</name>
    <dbReference type="NCBI Taxonomy" id="4950"/>
    <lineage>
        <taxon>Eukaryota</taxon>
        <taxon>Fungi</taxon>
        <taxon>Dikarya</taxon>
        <taxon>Ascomycota</taxon>
        <taxon>Saccharomycotina</taxon>
        <taxon>Saccharomycetes</taxon>
        <taxon>Saccharomycetales</taxon>
        <taxon>Saccharomycetaceae</taxon>
        <taxon>Torulaspora</taxon>
    </lineage>
</organism>
<dbReference type="Proteomes" id="UP000005627">
    <property type="component" value="Chromosome 2"/>
</dbReference>
<dbReference type="FunCoup" id="G8ZPF8">
    <property type="interactions" value="132"/>
</dbReference>
<dbReference type="HOGENOM" id="CLU_242704_0_0_1"/>
<feature type="compositionally biased region" description="Polar residues" evidence="1">
    <location>
        <begin position="1428"/>
        <end position="1443"/>
    </location>
</feature>